<dbReference type="InterPro" id="IPR008824">
    <property type="entry name" value="RuvB-like_N"/>
</dbReference>
<dbReference type="Gene3D" id="1.10.10.10">
    <property type="entry name" value="Winged helix-like DNA-binding domain superfamily/Winged helix DNA-binding domain"/>
    <property type="match status" value="1"/>
</dbReference>
<name>A0AAI9X1C2_SPIME</name>
<dbReference type="Gene3D" id="3.40.50.300">
    <property type="entry name" value="P-loop containing nucleotide triphosphate hydrolases"/>
    <property type="match status" value="1"/>
</dbReference>
<dbReference type="AlphaFoldDB" id="A0AAI9X1C2"/>
<evidence type="ECO:0000256" key="2">
    <source>
        <dbReference type="ARBA" id="ARBA00022741"/>
    </source>
</evidence>
<proteinExistence type="predicted"/>
<reference evidence="10 11" key="1">
    <citation type="journal article" date="2012" name="J. Proteome Res.">
        <title>Application of Spiroplasma melliferum proteogenomic profiling for the discovery of virulence factors and pathogenicity mechanisms in host-associated spiroplasmas.</title>
        <authorList>
            <person name="Alexeev D."/>
            <person name="Kostrjukova E."/>
            <person name="Aliper A."/>
            <person name="Popenko A."/>
            <person name="Bazaleev N."/>
            <person name="Tyakht A."/>
            <person name="Selezneva O."/>
            <person name="Akopian T."/>
            <person name="Prichodko E."/>
            <person name="Kondratov I."/>
            <person name="Chukin M."/>
            <person name="Demina I."/>
            <person name="Galyamina M."/>
            <person name="Kamashev D."/>
            <person name="Vanyushkina A."/>
            <person name="Ladygina V."/>
            <person name="Levitskii S."/>
            <person name="Lazarev V."/>
            <person name="Govorun V."/>
        </authorList>
    </citation>
    <scope>NUCLEOTIDE SEQUENCE [LARGE SCALE GENOMIC DNA]</scope>
    <source>
        <strain evidence="10 11">KC3</strain>
    </source>
</reference>
<evidence type="ECO:0000256" key="6">
    <source>
        <dbReference type="ARBA" id="ARBA00023125"/>
    </source>
</evidence>
<dbReference type="NCBIfam" id="NF000868">
    <property type="entry name" value="PRK00080.1"/>
    <property type="match status" value="1"/>
</dbReference>
<keyword evidence="8" id="KW-0234">DNA repair</keyword>
<accession>A0AAI9X1C2</accession>
<dbReference type="SUPFAM" id="SSF52540">
    <property type="entry name" value="P-loop containing nucleoside triphosphate hydrolases"/>
    <property type="match status" value="1"/>
</dbReference>
<keyword evidence="7" id="KW-0233">DNA recombination</keyword>
<evidence type="ECO:0000313" key="11">
    <source>
        <dbReference type="Proteomes" id="UP000004057"/>
    </source>
</evidence>
<dbReference type="PANTHER" id="PTHR42848">
    <property type="match status" value="1"/>
</dbReference>
<dbReference type="CDD" id="cd00009">
    <property type="entry name" value="AAA"/>
    <property type="match status" value="1"/>
</dbReference>
<dbReference type="EMBL" id="AGBZ02000001">
    <property type="protein sequence ID" value="KAI93067.1"/>
    <property type="molecule type" value="Genomic_DNA"/>
</dbReference>
<dbReference type="GO" id="GO:0016787">
    <property type="term" value="F:hydrolase activity"/>
    <property type="evidence" value="ECO:0007669"/>
    <property type="project" value="UniProtKB-KW"/>
</dbReference>
<dbReference type="GO" id="GO:0003677">
    <property type="term" value="F:DNA binding"/>
    <property type="evidence" value="ECO:0007669"/>
    <property type="project" value="UniProtKB-KW"/>
</dbReference>
<gene>
    <name evidence="10" type="ORF">SPM_003665</name>
</gene>
<dbReference type="SMART" id="SM00382">
    <property type="entry name" value="AAA"/>
    <property type="match status" value="1"/>
</dbReference>
<dbReference type="InterPro" id="IPR036390">
    <property type="entry name" value="WH_DNA-bd_sf"/>
</dbReference>
<evidence type="ECO:0000256" key="3">
    <source>
        <dbReference type="ARBA" id="ARBA00022763"/>
    </source>
</evidence>
<dbReference type="GO" id="GO:0009378">
    <property type="term" value="F:four-way junction helicase activity"/>
    <property type="evidence" value="ECO:0007669"/>
    <property type="project" value="InterPro"/>
</dbReference>
<evidence type="ECO:0000256" key="5">
    <source>
        <dbReference type="ARBA" id="ARBA00022840"/>
    </source>
</evidence>
<comment type="caution">
    <text evidence="10">The sequence shown here is derived from an EMBL/GenBank/DDBJ whole genome shotgun (WGS) entry which is preliminary data.</text>
</comment>
<dbReference type="Pfam" id="PF05496">
    <property type="entry name" value="RuvB_N"/>
    <property type="match status" value="1"/>
</dbReference>
<dbReference type="GO" id="GO:0006281">
    <property type="term" value="P:DNA repair"/>
    <property type="evidence" value="ECO:0007669"/>
    <property type="project" value="UniProtKB-KW"/>
</dbReference>
<dbReference type="InterPro" id="IPR004605">
    <property type="entry name" value="DNA_helicase_Holl-junc_RuvB"/>
</dbReference>
<dbReference type="GO" id="GO:0005524">
    <property type="term" value="F:ATP binding"/>
    <property type="evidence" value="ECO:0007669"/>
    <property type="project" value="UniProtKB-KW"/>
</dbReference>
<dbReference type="GO" id="GO:0006310">
    <property type="term" value="P:DNA recombination"/>
    <property type="evidence" value="ECO:0007669"/>
    <property type="project" value="UniProtKB-KW"/>
</dbReference>
<keyword evidence="5" id="KW-0067">ATP-binding</keyword>
<dbReference type="InterPro" id="IPR003593">
    <property type="entry name" value="AAA+_ATPase"/>
</dbReference>
<organism evidence="10 11">
    <name type="scientific">Spiroplasma melliferum KC3</name>
    <dbReference type="NCBI Taxonomy" id="570509"/>
    <lineage>
        <taxon>Bacteria</taxon>
        <taxon>Bacillati</taxon>
        <taxon>Mycoplasmatota</taxon>
        <taxon>Mollicutes</taxon>
        <taxon>Entomoplasmatales</taxon>
        <taxon>Spiroplasmataceae</taxon>
        <taxon>Spiroplasma</taxon>
    </lineage>
</organism>
<keyword evidence="4" id="KW-0378">Hydrolase</keyword>
<protein>
    <submittedName>
        <fullName evidence="10">ATP-dependent DNA helicase RuvB</fullName>
    </submittedName>
</protein>
<dbReference type="SUPFAM" id="SSF46785">
    <property type="entry name" value="Winged helix' DNA-binding domain"/>
    <property type="match status" value="1"/>
</dbReference>
<dbReference type="Pfam" id="PF05491">
    <property type="entry name" value="WHD_RuvB"/>
    <property type="match status" value="1"/>
</dbReference>
<sequence>MQSLNFRPDNFETYIGQESIKINLKIMIAASQKQQLPLKHMLFIGGSGMGKTSLGYLIANLLKQKLHLLHGPNLQKPSDLITCLMQIKTFDLVFIDEIHAISQEVSETLYPVLEDNCLNLILGKDYNTKNVTLSLPPFTFLAATTLLYQIPQPLLNRFTTVFYFEEYSNLEIQQILNNLFLQVGLSLTVNELELLTSYTRNNPRTTLRLFYRIYDYLVISSRSIDLAFLTEILTNLKVFQDGLEWNEVNYLKHIYYLFQQKPVGLGTLGQILNEPLLTITNNLEPFLLKKGYLLKTPRGRMLTSKAIQFLKNLI</sequence>
<evidence type="ECO:0000259" key="9">
    <source>
        <dbReference type="SMART" id="SM00382"/>
    </source>
</evidence>
<feature type="domain" description="AAA+ ATPase" evidence="9">
    <location>
        <begin position="37"/>
        <end position="168"/>
    </location>
</feature>
<keyword evidence="10" id="KW-0347">Helicase</keyword>
<evidence type="ECO:0000313" key="10">
    <source>
        <dbReference type="EMBL" id="KAI93067.1"/>
    </source>
</evidence>
<evidence type="ECO:0000256" key="4">
    <source>
        <dbReference type="ARBA" id="ARBA00022801"/>
    </source>
</evidence>
<dbReference type="Proteomes" id="UP000004057">
    <property type="component" value="Unassembled WGS sequence"/>
</dbReference>
<dbReference type="InterPro" id="IPR036388">
    <property type="entry name" value="WH-like_DNA-bd_sf"/>
</dbReference>
<keyword evidence="3" id="KW-0227">DNA damage</keyword>
<evidence type="ECO:0000256" key="1">
    <source>
        <dbReference type="ARBA" id="ARBA00022490"/>
    </source>
</evidence>
<dbReference type="InterPro" id="IPR027417">
    <property type="entry name" value="P-loop_NTPase"/>
</dbReference>
<dbReference type="RefSeq" id="WP_004029005.1">
    <property type="nucleotide sequence ID" value="NZ_AGBZ02000001.1"/>
</dbReference>
<keyword evidence="6" id="KW-0238">DNA-binding</keyword>
<dbReference type="InterPro" id="IPR008823">
    <property type="entry name" value="RuvB_wg_C"/>
</dbReference>
<evidence type="ECO:0000256" key="7">
    <source>
        <dbReference type="ARBA" id="ARBA00023172"/>
    </source>
</evidence>
<evidence type="ECO:0000256" key="8">
    <source>
        <dbReference type="ARBA" id="ARBA00023204"/>
    </source>
</evidence>
<keyword evidence="2" id="KW-0547">Nucleotide-binding</keyword>
<keyword evidence="1" id="KW-0963">Cytoplasm</keyword>
<dbReference type="PANTHER" id="PTHR42848:SF1">
    <property type="entry name" value="HOLLIDAY JUNCTION BRANCH MIGRATION COMPLEX SUBUNIT RUVB"/>
    <property type="match status" value="1"/>
</dbReference>